<dbReference type="PANTHER" id="PTHR45228">
    <property type="entry name" value="CYCLIC DI-GMP PHOSPHODIESTERASE TM_0186-RELATED"/>
    <property type="match status" value="1"/>
</dbReference>
<dbReference type="OrthoDB" id="9802066at2"/>
<dbReference type="SUPFAM" id="SSF109604">
    <property type="entry name" value="HD-domain/PDEase-like"/>
    <property type="match status" value="1"/>
</dbReference>
<dbReference type="RefSeq" id="WP_090350978.1">
    <property type="nucleotide sequence ID" value="NZ_LT629751.1"/>
</dbReference>
<dbReference type="InterPro" id="IPR052020">
    <property type="entry name" value="Cyclic_di-GMP/3'3'-cGAMP_PDE"/>
</dbReference>
<dbReference type="PROSITE" id="PS51832">
    <property type="entry name" value="HD_GYP"/>
    <property type="match status" value="1"/>
</dbReference>
<dbReference type="SUPFAM" id="SSF55781">
    <property type="entry name" value="GAF domain-like"/>
    <property type="match status" value="1"/>
</dbReference>
<dbReference type="InterPro" id="IPR037522">
    <property type="entry name" value="HD_GYP_dom"/>
</dbReference>
<dbReference type="STRING" id="1392877.SAMN05216221_3557"/>
<dbReference type="SMART" id="SM00471">
    <property type="entry name" value="HDc"/>
    <property type="match status" value="1"/>
</dbReference>
<dbReference type="InterPro" id="IPR029016">
    <property type="entry name" value="GAF-like_dom_sf"/>
</dbReference>
<name>A0A1H1XVW1_9PSED</name>
<protein>
    <submittedName>
        <fullName evidence="2">Metal dependent phosphohydrolase</fullName>
    </submittedName>
</protein>
<evidence type="ECO:0000259" key="1">
    <source>
        <dbReference type="PROSITE" id="PS51832"/>
    </source>
</evidence>
<feature type="domain" description="HD-GYP" evidence="1">
    <location>
        <begin position="161"/>
        <end position="370"/>
    </location>
</feature>
<dbReference type="Proteomes" id="UP000243359">
    <property type="component" value="Chromosome I"/>
</dbReference>
<accession>A0A1H1XVW1</accession>
<sequence>MNSPVRKLVENSETLTTRLATLHSRLLASVPCVDRIACALYDAGEDTLRTFINSTRSGHTISGYEYRLSASRSLQELAQTGDFRVLDELSTILDSNTAHSQWLREQGYHSSFTVPIYDANGLLGFVFFDALQPAAFTAPVQRDLALYSSLIGMSISNEISAVKMTIESARVASQLTKFRDFETGAHLERMARFSRLIAQEVAPRYGLDDEFVENVYLFAPLHDIGKIGIPDRVLQKPGKLDDSERAIMETHVQKGMEIIERMMGKNGLNALPDSRLLRNIVLCHHEMLDGSGYPRGLRGEQIALEARIVAVADIFDALTAKRPYKPEWPVEDAFGELRSLVEQGKLDRTCVQALLARTEDVRAIMAKYVDTES</sequence>
<dbReference type="Gene3D" id="1.10.3210.10">
    <property type="entry name" value="Hypothetical protein af1432"/>
    <property type="match status" value="1"/>
</dbReference>
<dbReference type="Pfam" id="PF13487">
    <property type="entry name" value="HD_5"/>
    <property type="match status" value="1"/>
</dbReference>
<reference evidence="3" key="1">
    <citation type="submission" date="2016-10" db="EMBL/GenBank/DDBJ databases">
        <authorList>
            <person name="Varghese N."/>
            <person name="Submissions S."/>
        </authorList>
    </citation>
    <scope>NUCLEOTIDE SEQUENCE [LARGE SCALE GENOMIC DNA]</scope>
    <source>
        <strain evidence="3">KCTC 32247</strain>
    </source>
</reference>
<keyword evidence="3" id="KW-1185">Reference proteome</keyword>
<organism evidence="2 3">
    <name type="scientific">Pseudomonas oryzae</name>
    <dbReference type="NCBI Taxonomy" id="1392877"/>
    <lineage>
        <taxon>Bacteria</taxon>
        <taxon>Pseudomonadati</taxon>
        <taxon>Pseudomonadota</taxon>
        <taxon>Gammaproteobacteria</taxon>
        <taxon>Pseudomonadales</taxon>
        <taxon>Pseudomonadaceae</taxon>
        <taxon>Pseudomonas</taxon>
    </lineage>
</organism>
<dbReference type="AlphaFoldDB" id="A0A1H1XVW1"/>
<dbReference type="CDD" id="cd00077">
    <property type="entry name" value="HDc"/>
    <property type="match status" value="1"/>
</dbReference>
<proteinExistence type="predicted"/>
<dbReference type="InterPro" id="IPR003607">
    <property type="entry name" value="HD/PDEase_dom"/>
</dbReference>
<dbReference type="Gene3D" id="3.30.450.40">
    <property type="match status" value="1"/>
</dbReference>
<dbReference type="PANTHER" id="PTHR45228:SF1">
    <property type="entry name" value="CYCLIC DI-GMP PHOSPHODIESTERASE TM_0186"/>
    <property type="match status" value="1"/>
</dbReference>
<gene>
    <name evidence="2" type="ORF">SAMN05216221_3557</name>
</gene>
<evidence type="ECO:0000313" key="3">
    <source>
        <dbReference type="Proteomes" id="UP000243359"/>
    </source>
</evidence>
<dbReference type="GO" id="GO:0008081">
    <property type="term" value="F:phosphoric diester hydrolase activity"/>
    <property type="evidence" value="ECO:0007669"/>
    <property type="project" value="UniProtKB-ARBA"/>
</dbReference>
<keyword evidence="2" id="KW-0378">Hydrolase</keyword>
<evidence type="ECO:0000313" key="2">
    <source>
        <dbReference type="EMBL" id="SDT13019.1"/>
    </source>
</evidence>
<dbReference type="EMBL" id="LT629751">
    <property type="protein sequence ID" value="SDT13019.1"/>
    <property type="molecule type" value="Genomic_DNA"/>
</dbReference>